<evidence type="ECO:0000313" key="1">
    <source>
        <dbReference type="EMBL" id="PCE23669.1"/>
    </source>
</evidence>
<proteinExistence type="predicted"/>
<dbReference type="OrthoDB" id="5772151at2"/>
<dbReference type="GO" id="GO:0003677">
    <property type="term" value="F:DNA binding"/>
    <property type="evidence" value="ECO:0007669"/>
    <property type="project" value="InterPro"/>
</dbReference>
<dbReference type="InterPro" id="IPR010982">
    <property type="entry name" value="Lambda_DNA-bd_dom_sf"/>
</dbReference>
<dbReference type="EMBL" id="MTZV01000006">
    <property type="protein sequence ID" value="PCE23669.1"/>
    <property type="molecule type" value="Genomic_DNA"/>
</dbReference>
<dbReference type="Proteomes" id="UP000218022">
    <property type="component" value="Unassembled WGS sequence"/>
</dbReference>
<protein>
    <submittedName>
        <fullName evidence="1">Antitoxin</fullName>
    </submittedName>
</protein>
<dbReference type="SUPFAM" id="SSF47413">
    <property type="entry name" value="lambda repressor-like DNA-binding domains"/>
    <property type="match status" value="1"/>
</dbReference>
<dbReference type="AlphaFoldDB" id="A0A2A4EUC2"/>
<dbReference type="InterPro" id="IPR035069">
    <property type="entry name" value="TTHA1013/TTHA0281-like"/>
</dbReference>
<organism evidence="1 2">
    <name type="scientific">Paraburkholderia acidicola</name>
    <dbReference type="NCBI Taxonomy" id="1912599"/>
    <lineage>
        <taxon>Bacteria</taxon>
        <taxon>Pseudomonadati</taxon>
        <taxon>Pseudomonadota</taxon>
        <taxon>Betaproteobacteria</taxon>
        <taxon>Burkholderiales</taxon>
        <taxon>Burkholderiaceae</taxon>
        <taxon>Paraburkholderia</taxon>
    </lineage>
</organism>
<accession>A0A2A4EUC2</accession>
<dbReference type="RefSeq" id="WP_096725585.1">
    <property type="nucleotide sequence ID" value="NZ_MTZV01000006.1"/>
</dbReference>
<reference evidence="1 2" key="1">
    <citation type="submission" date="2017-01" db="EMBL/GenBank/DDBJ databases">
        <title>Whole-Genome Shotgun Sequencing of Two beta-Proteobacterial Species in Search of the Bulgecin Biosynthetic Cluster.</title>
        <authorList>
            <person name="Horsman M.E."/>
            <person name="Marous D.R."/>
            <person name="Li R."/>
            <person name="Oliver R.A."/>
            <person name="Byun B."/>
            <person name="Emrich S.J."/>
            <person name="Boggess B."/>
            <person name="Townsend C.A."/>
            <person name="Mobashery S."/>
        </authorList>
    </citation>
    <scope>NUCLEOTIDE SEQUENCE [LARGE SCALE GENOMIC DNA]</scope>
    <source>
        <strain evidence="1 2">ATCC 31363</strain>
    </source>
</reference>
<evidence type="ECO:0000313" key="2">
    <source>
        <dbReference type="Proteomes" id="UP000218022"/>
    </source>
</evidence>
<dbReference type="SUPFAM" id="SSF143100">
    <property type="entry name" value="TTHA1013/TTHA0281-like"/>
    <property type="match status" value="1"/>
</dbReference>
<name>A0A2A4EUC2_9BURK</name>
<dbReference type="Gene3D" id="3.30.160.250">
    <property type="match status" value="1"/>
</dbReference>
<dbReference type="Gene3D" id="1.10.260.40">
    <property type="entry name" value="lambda repressor-like DNA-binding domains"/>
    <property type="match status" value="1"/>
</dbReference>
<sequence length="140" mass="15283">MFKYPARLIPDGTGFAVQFRDIPEAITCGATREEAIDMAGDALVTAMDFYFDDKRPVPTPSEPKRGDVLIELPPSVAAKVLLLNVMLSQHVSPAELARRMNTRRQEINRVIDLGHATKIDTIAAALSALGMHLEITVTPA</sequence>
<gene>
    <name evidence="1" type="ORF">BWP39_28725</name>
</gene>
<comment type="caution">
    <text evidence="1">The sequence shown here is derived from an EMBL/GenBank/DDBJ whole genome shotgun (WGS) entry which is preliminary data.</text>
</comment>